<sequence length="185" mass="19597">MRVRGADLLGRTGPWRVAGAFAVLWLAGVVVVTWLLFGERLVAMSGLVGPTGSYVTSGCYEEVESTDVSCEGRYTPSLPVGAPSRPMTLRGAAERHRVGTRLEVREVGGRAFEPSPVTAGEYVAFAGWTASSLGLPALWLLACARKGRTRSGDGYVFAWLAVLFGAGVLGVVLVPVFWLLAAIRG</sequence>
<reference evidence="2" key="1">
    <citation type="submission" date="2023-02" db="EMBL/GenBank/DDBJ databases">
        <title>Kitasatospora phosalacinea NBRC 14362.</title>
        <authorList>
            <person name="Ichikawa N."/>
            <person name="Sato H."/>
            <person name="Tonouchi N."/>
        </authorList>
    </citation>
    <scope>NUCLEOTIDE SEQUENCE</scope>
    <source>
        <strain evidence="2">NBRC 14362</strain>
    </source>
</reference>
<name>A0A9W6URB6_9ACTN</name>
<keyword evidence="1" id="KW-1133">Transmembrane helix</keyword>
<feature type="transmembrane region" description="Helical" evidence="1">
    <location>
        <begin position="20"/>
        <end position="37"/>
    </location>
</feature>
<keyword evidence="1" id="KW-0472">Membrane</keyword>
<evidence type="ECO:0000256" key="1">
    <source>
        <dbReference type="SAM" id="Phobius"/>
    </source>
</evidence>
<dbReference type="AlphaFoldDB" id="A0A9W6URB6"/>
<evidence type="ECO:0000313" key="3">
    <source>
        <dbReference type="Proteomes" id="UP001165143"/>
    </source>
</evidence>
<accession>A0A9W6URB6</accession>
<evidence type="ECO:0000313" key="2">
    <source>
        <dbReference type="EMBL" id="GLW57343.1"/>
    </source>
</evidence>
<dbReference type="EMBL" id="BSRX01000036">
    <property type="protein sequence ID" value="GLW57343.1"/>
    <property type="molecule type" value="Genomic_DNA"/>
</dbReference>
<feature type="transmembrane region" description="Helical" evidence="1">
    <location>
        <begin position="122"/>
        <end position="144"/>
    </location>
</feature>
<protein>
    <submittedName>
        <fullName evidence="2">Uncharacterized protein</fullName>
    </submittedName>
</protein>
<gene>
    <name evidence="2" type="ORF">Kpho01_53540</name>
</gene>
<proteinExistence type="predicted"/>
<dbReference type="Proteomes" id="UP001165143">
    <property type="component" value="Unassembled WGS sequence"/>
</dbReference>
<keyword evidence="1" id="KW-0812">Transmembrane</keyword>
<feature type="transmembrane region" description="Helical" evidence="1">
    <location>
        <begin position="156"/>
        <end position="183"/>
    </location>
</feature>
<comment type="caution">
    <text evidence="2">The sequence shown here is derived from an EMBL/GenBank/DDBJ whole genome shotgun (WGS) entry which is preliminary data.</text>
</comment>
<organism evidence="2 3">
    <name type="scientific">Kitasatospora phosalacinea</name>
    <dbReference type="NCBI Taxonomy" id="2065"/>
    <lineage>
        <taxon>Bacteria</taxon>
        <taxon>Bacillati</taxon>
        <taxon>Actinomycetota</taxon>
        <taxon>Actinomycetes</taxon>
        <taxon>Kitasatosporales</taxon>
        <taxon>Streptomycetaceae</taxon>
        <taxon>Kitasatospora</taxon>
    </lineage>
</organism>